<organism evidence="3 4">
    <name type="scientific">Talaromyces pinophilus</name>
    <name type="common">Penicillium pinophilum</name>
    <dbReference type="NCBI Taxonomy" id="128442"/>
    <lineage>
        <taxon>Eukaryota</taxon>
        <taxon>Fungi</taxon>
        <taxon>Dikarya</taxon>
        <taxon>Ascomycota</taxon>
        <taxon>Pezizomycotina</taxon>
        <taxon>Eurotiomycetes</taxon>
        <taxon>Eurotiomycetidae</taxon>
        <taxon>Eurotiales</taxon>
        <taxon>Trichocomaceae</taxon>
        <taxon>Talaromyces</taxon>
        <taxon>Talaromyces sect. Talaromyces</taxon>
    </lineage>
</organism>
<dbReference type="PROSITE" id="PS51257">
    <property type="entry name" value="PROKAR_LIPOPROTEIN"/>
    <property type="match status" value="1"/>
</dbReference>
<name>A0A6V8HBS3_TALPI</name>
<dbReference type="InterPro" id="IPR052701">
    <property type="entry name" value="GAG_Ulvan_Degrading_Sulfatases"/>
</dbReference>
<protein>
    <recommendedName>
        <fullName evidence="2">Sulfatase N-terminal domain-containing protein</fullName>
    </recommendedName>
</protein>
<gene>
    <name evidence="3" type="ORF">TCE0_033f09105</name>
</gene>
<evidence type="ECO:0000259" key="2">
    <source>
        <dbReference type="Pfam" id="PF00884"/>
    </source>
</evidence>
<comment type="caution">
    <text evidence="3">The sequence shown here is derived from an EMBL/GenBank/DDBJ whole genome shotgun (WGS) entry which is preliminary data.</text>
</comment>
<evidence type="ECO:0000313" key="3">
    <source>
        <dbReference type="EMBL" id="GAM38409.1"/>
    </source>
</evidence>
<keyword evidence="4" id="KW-1185">Reference proteome</keyword>
<dbReference type="InterPro" id="IPR017850">
    <property type="entry name" value="Alkaline_phosphatase_core_sf"/>
</dbReference>
<dbReference type="SUPFAM" id="SSF53649">
    <property type="entry name" value="Alkaline phosphatase-like"/>
    <property type="match status" value="1"/>
</dbReference>
<proteinExistence type="predicted"/>
<dbReference type="PANTHER" id="PTHR43751">
    <property type="entry name" value="SULFATASE"/>
    <property type="match status" value="1"/>
</dbReference>
<evidence type="ECO:0000256" key="1">
    <source>
        <dbReference type="SAM" id="Phobius"/>
    </source>
</evidence>
<keyword evidence="1" id="KW-0472">Membrane</keyword>
<dbReference type="Pfam" id="PF00884">
    <property type="entry name" value="Sulfatase"/>
    <property type="match status" value="1"/>
</dbReference>
<evidence type="ECO:0000313" key="4">
    <source>
        <dbReference type="Proteomes" id="UP000053095"/>
    </source>
</evidence>
<feature type="domain" description="Sulfatase N-terminal" evidence="2">
    <location>
        <begin position="515"/>
        <end position="714"/>
    </location>
</feature>
<keyword evidence="1" id="KW-1133">Transmembrane helix</keyword>
<keyword evidence="1" id="KW-0812">Transmembrane</keyword>
<dbReference type="EMBL" id="DF933829">
    <property type="protein sequence ID" value="GAM38409.1"/>
    <property type="molecule type" value="Genomic_DNA"/>
</dbReference>
<dbReference type="AlphaFoldDB" id="A0A6V8HBS3"/>
<dbReference type="InterPro" id="IPR000917">
    <property type="entry name" value="Sulfatase_N"/>
</dbReference>
<reference evidence="4" key="1">
    <citation type="journal article" date="2015" name="Genome Announc.">
        <title>Draft genome sequence of Talaromyces cellulolyticus strain Y-94, a source of lignocellulosic biomass-degrading enzymes.</title>
        <authorList>
            <person name="Fujii T."/>
            <person name="Koike H."/>
            <person name="Sawayama S."/>
            <person name="Yano S."/>
            <person name="Inoue H."/>
        </authorList>
    </citation>
    <scope>NUCLEOTIDE SEQUENCE [LARGE SCALE GENOMIC DNA]</scope>
    <source>
        <strain evidence="4">Y-94</strain>
    </source>
</reference>
<feature type="transmembrane region" description="Helical" evidence="1">
    <location>
        <begin position="75"/>
        <end position="103"/>
    </location>
</feature>
<dbReference type="Gene3D" id="3.40.720.10">
    <property type="entry name" value="Alkaline Phosphatase, subunit A"/>
    <property type="match status" value="1"/>
</dbReference>
<dbReference type="PANTHER" id="PTHR43751:SF3">
    <property type="entry name" value="SULFATASE N-TERMINAL DOMAIN-CONTAINING PROTEIN"/>
    <property type="match status" value="1"/>
</dbReference>
<feature type="transmembrane region" description="Helical" evidence="1">
    <location>
        <begin position="49"/>
        <end position="69"/>
    </location>
</feature>
<accession>A0A6V8HBS3</accession>
<sequence>MKMASVRSFAYIPPPIPFYYPLLIISCLASKFLHLALHWRSVSPVYSVVYLPTFFFQDALVIILGRALLRGFDGFVQQICCISGCSITIVTWGASAIQIGFFLETGSQVEWGASSSFLRDPAATKILFSGTKTVCMVGAILSVVSVLATPYLHTIAGNVLQSACRVIIKSRGVLPPYTKSPSKCPNYRVLLPIIILGLYLLCARLTRPDVPYNHLSSTLPFSLSSAFQKPSEHCHPRQHPQYPFPQFISPDKWLAPSGYFPGWAPGRHSSSASTRPEWMPDDPPPGFERWFTDAQRQERYDIGGKGGRQRECMRKHELYDAMTDPAKISNLREPVHPRLKGVFDQGSVQIEHIVMLVLESARKDVFPMKEGSFLYDTIVNYHDDQGRQAVIDKLSRMTPTAQMVTREYATNSSGKRMTFGNDTIEWVDKIPLSMGGINVKGALTASSLTLKSLLSLHCGVMPLPVDMLEESLLEVYQPCLPHILSLFNSKKTVEEQQSAYDELRPVQERPWKSVFIQSSTDDYDRQSDLIEQLGFDEKIVKETIEDPSATYYPPKTREINYFGYPQEEIDPYIKDLIFDAAENKTRLFLSHMTLTSHHPWNFPKTFERENYFDWWSHRDLNAFLNTVRYMDSWVGRVLGYLEEAGIADRSLVVVVGDHGQAFDEDDGLQGTFENSHISNFRIPLVFRHPHLPYIDIEANLTTGMSVLPTVLDLLIESASLNEADTKIAKSLIHEYQGQSLLRPFISRDQTGRRVWNLATINAGGSILAIMSADLPYRLVVPIINKSQDHRNQQSDNETGGEGSFEYRFTHTQADPNEQQALERWKFADLRQAVRDEYGDEAGEWIEEARRMVRWWIAEQMRIWNY</sequence>
<feature type="transmembrane region" description="Helical" evidence="1">
    <location>
        <begin position="18"/>
        <end position="37"/>
    </location>
</feature>
<dbReference type="Proteomes" id="UP000053095">
    <property type="component" value="Unassembled WGS sequence"/>
</dbReference>